<dbReference type="GO" id="GO:0016301">
    <property type="term" value="F:kinase activity"/>
    <property type="evidence" value="ECO:0007669"/>
    <property type="project" value="UniProtKB-KW"/>
</dbReference>
<evidence type="ECO:0000259" key="2">
    <source>
        <dbReference type="Pfam" id="PF16561"/>
    </source>
</evidence>
<comment type="similarity">
    <text evidence="1">Belongs to the 5'-AMP-activated protein kinase beta subunit family.</text>
</comment>
<evidence type="ECO:0000256" key="1">
    <source>
        <dbReference type="ARBA" id="ARBA00010926"/>
    </source>
</evidence>
<dbReference type="CDD" id="cd02859">
    <property type="entry name" value="E_set_AMPKbeta_like_N"/>
    <property type="match status" value="2"/>
</dbReference>
<dbReference type="STRING" id="762486.SAMN05444411_103182"/>
<accession>A0A1H2Z9H9</accession>
<keyword evidence="4" id="KW-1185">Reference proteome</keyword>
<name>A0A1H2Z9H9_9FLAO</name>
<dbReference type="Gene3D" id="2.60.40.10">
    <property type="entry name" value="Immunoglobulins"/>
    <property type="match status" value="3"/>
</dbReference>
<sequence>MKNTIKHIITICLVILSLHSFSQTKELKGYKIDGDEIVFTFDKRDYKRASKTLPFFGKFKNFEDIDIKSVGVSGNFNNWSMKNWKMKKVSENIYELRKKINNFSNNFTWEFKFVVNEYYWAEPSKKDINSIPASKDGRPLYVYNLKLFTSLHKENGNAKFKLKGYPNAKKVILSGTFNKWDERVFQMKKQGDDWVLNLELKPDIYEYKFIVDGDWISDPDNKNFKDNEHGTKNSILNISKKVTFNLYDCKEANEVILCGSFNNWNEDEIKMSKTQKGWTFSMLLKSGKHHYKYIVDGNWITDPFNSVKEFDENGNINSVIMIK</sequence>
<dbReference type="Proteomes" id="UP000199595">
    <property type="component" value="Unassembled WGS sequence"/>
</dbReference>
<proteinExistence type="inferred from homology"/>
<dbReference type="PANTHER" id="PTHR10343">
    <property type="entry name" value="5'-AMP-ACTIVATED PROTEIN KINASE , BETA SUBUNIT"/>
    <property type="match status" value="1"/>
</dbReference>
<dbReference type="AlphaFoldDB" id="A0A1H2Z9H9"/>
<dbReference type="EMBL" id="FNNJ01000003">
    <property type="protein sequence ID" value="SDX13985.1"/>
    <property type="molecule type" value="Genomic_DNA"/>
</dbReference>
<dbReference type="InterPro" id="IPR050827">
    <property type="entry name" value="CRP1_MDG1_kinase"/>
</dbReference>
<protein>
    <submittedName>
        <fullName evidence="3">Glycogen recognition site of AMP-activated protein kinase</fullName>
    </submittedName>
</protein>
<gene>
    <name evidence="3" type="ORF">SAMN05444411_103182</name>
</gene>
<organism evidence="3 4">
    <name type="scientific">Lutibacter oricola</name>
    <dbReference type="NCBI Taxonomy" id="762486"/>
    <lineage>
        <taxon>Bacteria</taxon>
        <taxon>Pseudomonadati</taxon>
        <taxon>Bacteroidota</taxon>
        <taxon>Flavobacteriia</taxon>
        <taxon>Flavobacteriales</taxon>
        <taxon>Flavobacteriaceae</taxon>
        <taxon>Lutibacter</taxon>
    </lineage>
</organism>
<dbReference type="PANTHER" id="PTHR10343:SF84">
    <property type="entry name" value="5'-AMP-ACTIVATED PROTEIN KINASE SUBUNIT BETA-1"/>
    <property type="match status" value="1"/>
</dbReference>
<dbReference type="Pfam" id="PF16561">
    <property type="entry name" value="AMPK1_CBM"/>
    <property type="match status" value="2"/>
</dbReference>
<dbReference type="InterPro" id="IPR032640">
    <property type="entry name" value="AMPK1_CBM"/>
</dbReference>
<dbReference type="InterPro" id="IPR013783">
    <property type="entry name" value="Ig-like_fold"/>
</dbReference>
<feature type="domain" description="AMP-activated protein kinase glycogen-binding" evidence="2">
    <location>
        <begin position="251"/>
        <end position="323"/>
    </location>
</feature>
<dbReference type="SUPFAM" id="SSF81296">
    <property type="entry name" value="E set domains"/>
    <property type="match status" value="3"/>
</dbReference>
<evidence type="ECO:0000313" key="4">
    <source>
        <dbReference type="Proteomes" id="UP000199595"/>
    </source>
</evidence>
<evidence type="ECO:0000313" key="3">
    <source>
        <dbReference type="EMBL" id="SDX13985.1"/>
    </source>
</evidence>
<feature type="domain" description="AMP-activated protein kinase glycogen-binding" evidence="2">
    <location>
        <begin position="167"/>
        <end position="241"/>
    </location>
</feature>
<dbReference type="OrthoDB" id="5451596at2"/>
<dbReference type="RefSeq" id="WP_090122399.1">
    <property type="nucleotide sequence ID" value="NZ_FNNJ01000003.1"/>
</dbReference>
<dbReference type="InterPro" id="IPR014756">
    <property type="entry name" value="Ig_E-set"/>
</dbReference>
<keyword evidence="3" id="KW-0808">Transferase</keyword>
<reference evidence="3 4" key="1">
    <citation type="submission" date="2016-10" db="EMBL/GenBank/DDBJ databases">
        <authorList>
            <person name="de Groot N.N."/>
        </authorList>
    </citation>
    <scope>NUCLEOTIDE SEQUENCE [LARGE SCALE GENOMIC DNA]</scope>
    <source>
        <strain evidence="3 4">DSM 24956</strain>
    </source>
</reference>
<keyword evidence="3" id="KW-0418">Kinase</keyword>